<keyword evidence="2" id="KW-1185">Reference proteome</keyword>
<sequence length="637" mass="67529">MARDTIESIGLFGLQVDTTTGEYAIVEYNGSGELVTDGVDLSITRAGVGAITETTYTDNVSYNFQATQVAADDTPDATGYKVLFQDSFSGRMIVWTVDDTGAYVSQQEITNDPAAIRDAEVLFDVDGLDDVDGIGAEVGPTVVVVDDNATGVDLITTDGAYGIVDAANSIDLDLTREGVGTITETTYTDNVSYNFQATQVAADDTPDATGYKVLFQDSFSGRMIVWTVDDTGAYVSQQEITNDPAAIRDAEVLFNVDGLDDVPGIGAEVTPPDPTVVVVDDNATGVDLITTDGAYGIVDAANSIDLDLTREGVGTITDATYTDNVSYNFQATQVAADDTPDATGYKVLFQDSFTGRMIVWTVDDTGAYVSQQEITNDPAAIRDAEVLFNVDGLDDVPGIGAEVGPTVVVVDDNATGVDLITTDGAYGIVDAANSIDLDLTREGVGTITETTYTDNVSYNFQATQVAADDTPDATGYKVLFQDSFTGRMIVWTVDETGAYVSQQEITNDPAAIRDAEVLFDSDVDSDNFQFLENNGAVGLKIDTQTDQYVVETESNEIALTDTGDALIFSESGPIEAEIDDFQVLQLLFEVEAGYETVSVDLLSGAVDQLSATAISELDAESLFDVDLNGDGTIGVIA</sequence>
<proteinExistence type="predicted"/>
<evidence type="ECO:0000313" key="1">
    <source>
        <dbReference type="EMBL" id="SFS19753.1"/>
    </source>
</evidence>
<dbReference type="OrthoDB" id="9773233at2"/>
<protein>
    <submittedName>
        <fullName evidence="1">Tryptophan-rich Synechocystis species C-terminal domain-containing protein</fullName>
    </submittedName>
</protein>
<dbReference type="EMBL" id="FOZM01000002">
    <property type="protein sequence ID" value="SFS19753.1"/>
    <property type="molecule type" value="Genomic_DNA"/>
</dbReference>
<dbReference type="RefSeq" id="WP_090208557.1">
    <property type="nucleotide sequence ID" value="NZ_FOZM01000002.1"/>
</dbReference>
<dbReference type="AlphaFoldDB" id="A0A1I6MVK4"/>
<evidence type="ECO:0000313" key="2">
    <source>
        <dbReference type="Proteomes" id="UP000198926"/>
    </source>
</evidence>
<dbReference type="Proteomes" id="UP000198926">
    <property type="component" value="Unassembled WGS sequence"/>
</dbReference>
<name>A0A1I6MVK4_9RHOB</name>
<dbReference type="STRING" id="1123755.SAMN05444714_2334"/>
<accession>A0A1I6MVK4</accession>
<organism evidence="1 2">
    <name type="scientific">Yoonia litorea</name>
    <dbReference type="NCBI Taxonomy" id="1123755"/>
    <lineage>
        <taxon>Bacteria</taxon>
        <taxon>Pseudomonadati</taxon>
        <taxon>Pseudomonadota</taxon>
        <taxon>Alphaproteobacteria</taxon>
        <taxon>Rhodobacterales</taxon>
        <taxon>Paracoccaceae</taxon>
        <taxon>Yoonia</taxon>
    </lineage>
</organism>
<reference evidence="1 2" key="1">
    <citation type="submission" date="2016-10" db="EMBL/GenBank/DDBJ databases">
        <authorList>
            <person name="de Groot N.N."/>
        </authorList>
    </citation>
    <scope>NUCLEOTIDE SEQUENCE [LARGE SCALE GENOMIC DNA]</scope>
    <source>
        <strain evidence="1 2">DSM 29433</strain>
    </source>
</reference>
<gene>
    <name evidence="1" type="ORF">SAMN05444714_2334</name>
</gene>